<dbReference type="AlphaFoldDB" id="A0A645DH60"/>
<name>A0A645DH60_9ZZZZ</name>
<evidence type="ECO:0000313" key="1">
    <source>
        <dbReference type="EMBL" id="MPM88820.1"/>
    </source>
</evidence>
<gene>
    <name evidence="1" type="ORF">SDC9_135924</name>
</gene>
<comment type="caution">
    <text evidence="1">The sequence shown here is derived from an EMBL/GenBank/DDBJ whole genome shotgun (WGS) entry which is preliminary data.</text>
</comment>
<proteinExistence type="predicted"/>
<accession>A0A645DH60</accession>
<protein>
    <submittedName>
        <fullName evidence="1">Uncharacterized protein</fullName>
    </submittedName>
</protein>
<dbReference type="EMBL" id="VSSQ01036360">
    <property type="protein sequence ID" value="MPM88820.1"/>
    <property type="molecule type" value="Genomic_DNA"/>
</dbReference>
<organism evidence="1">
    <name type="scientific">bioreactor metagenome</name>
    <dbReference type="NCBI Taxonomy" id="1076179"/>
    <lineage>
        <taxon>unclassified sequences</taxon>
        <taxon>metagenomes</taxon>
        <taxon>ecological metagenomes</taxon>
    </lineage>
</organism>
<sequence length="65" mass="6651">MLEAIAEPEVRKALIHVQVNPVPQGAEGTTAIVRKMHGIAQSVFGSGAVALNDKNGKTTGGKAAN</sequence>
<reference evidence="1" key="1">
    <citation type="submission" date="2019-08" db="EMBL/GenBank/DDBJ databases">
        <authorList>
            <person name="Kucharzyk K."/>
            <person name="Murdoch R.W."/>
            <person name="Higgins S."/>
            <person name="Loffler F."/>
        </authorList>
    </citation>
    <scope>NUCLEOTIDE SEQUENCE</scope>
</reference>